<dbReference type="GO" id="GO:0000976">
    <property type="term" value="F:transcription cis-regulatory region binding"/>
    <property type="evidence" value="ECO:0007669"/>
    <property type="project" value="TreeGrafter"/>
</dbReference>
<evidence type="ECO:0000256" key="3">
    <source>
        <dbReference type="ARBA" id="ARBA00023125"/>
    </source>
</evidence>
<evidence type="ECO:0000313" key="6">
    <source>
        <dbReference type="EMBL" id="GCE21979.1"/>
    </source>
</evidence>
<dbReference type="RefSeq" id="WP_126554450.1">
    <property type="nucleotide sequence ID" value="NZ_BIFS01000002.1"/>
</dbReference>
<feature type="domain" description="HTH lacI-type" evidence="5">
    <location>
        <begin position="2"/>
        <end position="56"/>
    </location>
</feature>
<keyword evidence="3" id="KW-0238">DNA-binding</keyword>
<dbReference type="PANTHER" id="PTHR30146">
    <property type="entry name" value="LACI-RELATED TRANSCRIPTIONAL REPRESSOR"/>
    <property type="match status" value="1"/>
</dbReference>
<evidence type="ECO:0000259" key="5">
    <source>
        <dbReference type="PROSITE" id="PS50932"/>
    </source>
</evidence>
<keyword evidence="1" id="KW-0678">Repressor</keyword>
<evidence type="ECO:0000256" key="1">
    <source>
        <dbReference type="ARBA" id="ARBA00022491"/>
    </source>
</evidence>
<protein>
    <submittedName>
        <fullName evidence="6">LacI family transcriptional regulator</fullName>
    </submittedName>
</protein>
<dbReference type="SUPFAM" id="SSF47413">
    <property type="entry name" value="lambda repressor-like DNA-binding domains"/>
    <property type="match status" value="1"/>
</dbReference>
<dbReference type="SUPFAM" id="SSF53822">
    <property type="entry name" value="Periplasmic binding protein-like I"/>
    <property type="match status" value="1"/>
</dbReference>
<dbReference type="Pfam" id="PF00356">
    <property type="entry name" value="LacI"/>
    <property type="match status" value="1"/>
</dbReference>
<dbReference type="SMART" id="SM00354">
    <property type="entry name" value="HTH_LACI"/>
    <property type="match status" value="1"/>
</dbReference>
<dbReference type="CDD" id="cd01392">
    <property type="entry name" value="HTH_LacI"/>
    <property type="match status" value="1"/>
</dbReference>
<dbReference type="InterPro" id="IPR000843">
    <property type="entry name" value="HTH_LacI"/>
</dbReference>
<dbReference type="AlphaFoldDB" id="A0A402ASA8"/>
<dbReference type="InterPro" id="IPR001761">
    <property type="entry name" value="Peripla_BP/Lac1_sug-bd_dom"/>
</dbReference>
<dbReference type="InterPro" id="IPR010982">
    <property type="entry name" value="Lambda_DNA-bd_dom_sf"/>
</dbReference>
<dbReference type="PANTHER" id="PTHR30146:SF148">
    <property type="entry name" value="HTH-TYPE TRANSCRIPTIONAL REPRESSOR PURR-RELATED"/>
    <property type="match status" value="1"/>
</dbReference>
<keyword evidence="7" id="KW-1185">Reference proteome</keyword>
<dbReference type="PROSITE" id="PS50932">
    <property type="entry name" value="HTH_LACI_2"/>
    <property type="match status" value="1"/>
</dbReference>
<dbReference type="PRINTS" id="PR00036">
    <property type="entry name" value="HTHLACI"/>
</dbReference>
<name>A0A402ASA8_9CHLR</name>
<dbReference type="GO" id="GO:0003700">
    <property type="term" value="F:DNA-binding transcription factor activity"/>
    <property type="evidence" value="ECO:0007669"/>
    <property type="project" value="TreeGrafter"/>
</dbReference>
<dbReference type="InterPro" id="IPR028082">
    <property type="entry name" value="Peripla_BP_I"/>
</dbReference>
<accession>A0A402ASA8</accession>
<proteinExistence type="predicted"/>
<evidence type="ECO:0000256" key="4">
    <source>
        <dbReference type="ARBA" id="ARBA00023163"/>
    </source>
</evidence>
<dbReference type="Pfam" id="PF00532">
    <property type="entry name" value="Peripla_BP_1"/>
    <property type="match status" value="1"/>
</dbReference>
<keyword evidence="4" id="KW-0804">Transcription</keyword>
<evidence type="ECO:0000256" key="2">
    <source>
        <dbReference type="ARBA" id="ARBA00023015"/>
    </source>
</evidence>
<sequence length="347" mass="38439">MANIQEVARRAGVSISTVSRVLNGTARVNNKLTERVLLAIEELGYRPSRAARSLRANYSTIIGLLISDIQNIFFMDLIKGVEDVALRNGYSVLLCNSDEDSQREQRYLEILYDERVAGLIVVPTREKLNGLELFRERNIPIVAVDRRIKSKNIDAVLVDNVRGAREAVTHLITNGYQRIGTILGPKTLSTGYERLVGYRQALEEAGIAHDPALEKFGSFKEESGRQATNELLALHPRIDALFVGNNTMTIGALDALHHHGLRVPDDIALIGYDAMPWTALRSISLTMVTQPVYELGATAALRLFQRLQNPSEQTQQEIILTPTLSILDSSAPSKQPTITLSSVKENT</sequence>
<dbReference type="Proteomes" id="UP000287188">
    <property type="component" value="Unassembled WGS sequence"/>
</dbReference>
<dbReference type="CDD" id="cd06267">
    <property type="entry name" value="PBP1_LacI_sugar_binding-like"/>
    <property type="match status" value="1"/>
</dbReference>
<dbReference type="OrthoDB" id="156657at2"/>
<comment type="caution">
    <text evidence="6">The sequence shown here is derived from an EMBL/GenBank/DDBJ whole genome shotgun (WGS) entry which is preliminary data.</text>
</comment>
<organism evidence="6 7">
    <name type="scientific">Dictyobacter kobayashii</name>
    <dbReference type="NCBI Taxonomy" id="2014872"/>
    <lineage>
        <taxon>Bacteria</taxon>
        <taxon>Bacillati</taxon>
        <taxon>Chloroflexota</taxon>
        <taxon>Ktedonobacteria</taxon>
        <taxon>Ktedonobacterales</taxon>
        <taxon>Dictyobacteraceae</taxon>
        <taxon>Dictyobacter</taxon>
    </lineage>
</organism>
<dbReference type="PROSITE" id="PS00356">
    <property type="entry name" value="HTH_LACI_1"/>
    <property type="match status" value="1"/>
</dbReference>
<reference evidence="7" key="1">
    <citation type="submission" date="2018-12" db="EMBL/GenBank/DDBJ databases">
        <title>Tengunoibacter tsumagoiensis gen. nov., sp. nov., Dictyobacter kobayashii sp. nov., D. alpinus sp. nov., and D. joshuensis sp. nov. and description of Dictyobacteraceae fam. nov. within the order Ktedonobacterales isolated from Tengu-no-mugimeshi.</title>
        <authorList>
            <person name="Wang C.M."/>
            <person name="Zheng Y."/>
            <person name="Sakai Y."/>
            <person name="Toyoda A."/>
            <person name="Minakuchi Y."/>
            <person name="Abe K."/>
            <person name="Yokota A."/>
            <person name="Yabe S."/>
        </authorList>
    </citation>
    <scope>NUCLEOTIDE SEQUENCE [LARGE SCALE GENOMIC DNA]</scope>
    <source>
        <strain evidence="7">Uno11</strain>
    </source>
</reference>
<dbReference type="Gene3D" id="3.40.50.2300">
    <property type="match status" value="2"/>
</dbReference>
<dbReference type="EMBL" id="BIFS01000002">
    <property type="protein sequence ID" value="GCE21979.1"/>
    <property type="molecule type" value="Genomic_DNA"/>
</dbReference>
<gene>
    <name evidence="6" type="ORF">KDK_57790</name>
</gene>
<dbReference type="Gene3D" id="1.10.260.40">
    <property type="entry name" value="lambda repressor-like DNA-binding domains"/>
    <property type="match status" value="1"/>
</dbReference>
<evidence type="ECO:0000313" key="7">
    <source>
        <dbReference type="Proteomes" id="UP000287188"/>
    </source>
</evidence>
<keyword evidence="2" id="KW-0805">Transcription regulation</keyword>